<gene>
    <name evidence="1" type="ORF">DSO57_1033101</name>
</gene>
<evidence type="ECO:0000313" key="2">
    <source>
        <dbReference type="Proteomes" id="UP001165960"/>
    </source>
</evidence>
<dbReference type="Proteomes" id="UP001165960">
    <property type="component" value="Unassembled WGS sequence"/>
</dbReference>
<reference evidence="1" key="1">
    <citation type="submission" date="2022-04" db="EMBL/GenBank/DDBJ databases">
        <title>Genome of the entomopathogenic fungus Entomophthora muscae.</title>
        <authorList>
            <person name="Elya C."/>
            <person name="Lovett B.R."/>
            <person name="Lee E."/>
            <person name="Macias A.M."/>
            <person name="Hajek A.E."/>
            <person name="De Bivort B.L."/>
            <person name="Kasson M.T."/>
            <person name="De Fine Licht H.H."/>
            <person name="Stajich J.E."/>
        </authorList>
    </citation>
    <scope>NUCLEOTIDE SEQUENCE</scope>
    <source>
        <strain evidence="1">Berkeley</strain>
    </source>
</reference>
<dbReference type="EMBL" id="QTSX02005227">
    <property type="protein sequence ID" value="KAJ9060231.1"/>
    <property type="molecule type" value="Genomic_DNA"/>
</dbReference>
<proteinExistence type="predicted"/>
<name>A0ACC2SDM5_9FUNG</name>
<sequence>MFTPIALEKLRVGVLQYPSMGNFACQQPTIDKTIRRLNRRGVLTKNIQANFSKISRFKESFVACTEFKFFLSKYLSDMPNQPIKSLEDVVDFNNKHPEIYKGQNQEYLKVAQMTSGLDDLIYLDNLKQNQDDASRLIKHLLKEHCLDALITPSHPDLYSQFPAAVAGYPILTLPIGIAEHGDPFGLSIYSDWGKEHVLYSIAHHMDPTSSARQPPHFLNS</sequence>
<comment type="caution">
    <text evidence="1">The sequence shown here is derived from an EMBL/GenBank/DDBJ whole genome shotgun (WGS) entry which is preliminary data.</text>
</comment>
<protein>
    <submittedName>
        <fullName evidence="1">Uncharacterized protein</fullName>
    </submittedName>
</protein>
<organism evidence="1 2">
    <name type="scientific">Entomophthora muscae</name>
    <dbReference type="NCBI Taxonomy" id="34485"/>
    <lineage>
        <taxon>Eukaryota</taxon>
        <taxon>Fungi</taxon>
        <taxon>Fungi incertae sedis</taxon>
        <taxon>Zoopagomycota</taxon>
        <taxon>Entomophthoromycotina</taxon>
        <taxon>Entomophthoromycetes</taxon>
        <taxon>Entomophthorales</taxon>
        <taxon>Entomophthoraceae</taxon>
        <taxon>Entomophthora</taxon>
    </lineage>
</organism>
<evidence type="ECO:0000313" key="1">
    <source>
        <dbReference type="EMBL" id="KAJ9060231.1"/>
    </source>
</evidence>
<keyword evidence="2" id="KW-1185">Reference proteome</keyword>
<accession>A0ACC2SDM5</accession>